<feature type="region of interest" description="Disordered" evidence="1">
    <location>
        <begin position="1"/>
        <end position="66"/>
    </location>
</feature>
<dbReference type="AlphaFoldDB" id="A0A7J7JAK4"/>
<dbReference type="Proteomes" id="UP000593567">
    <property type="component" value="Unassembled WGS sequence"/>
</dbReference>
<accession>A0A7J7JAK4</accession>
<evidence type="ECO:0000256" key="1">
    <source>
        <dbReference type="SAM" id="MobiDB-lite"/>
    </source>
</evidence>
<feature type="compositionally biased region" description="Polar residues" evidence="1">
    <location>
        <begin position="25"/>
        <end position="40"/>
    </location>
</feature>
<evidence type="ECO:0000313" key="2">
    <source>
        <dbReference type="EMBL" id="KAF6023272.1"/>
    </source>
</evidence>
<sequence length="66" mass="7248">MELSPKSHDINANNEQQRNKRKQFVPQQHGSLSNGGSQCNGEIDVVSEDTADCTEEMSKPSGSQRS</sequence>
<name>A0A7J7JAK4_BUGNE</name>
<dbReference type="EMBL" id="VXIV02002738">
    <property type="protein sequence ID" value="KAF6023272.1"/>
    <property type="molecule type" value="Genomic_DNA"/>
</dbReference>
<reference evidence="2" key="1">
    <citation type="submission" date="2020-06" db="EMBL/GenBank/DDBJ databases">
        <title>Draft genome of Bugula neritina, a colonial animal packing powerful symbionts and potential medicines.</title>
        <authorList>
            <person name="Rayko M."/>
        </authorList>
    </citation>
    <scope>NUCLEOTIDE SEQUENCE [LARGE SCALE GENOMIC DNA]</scope>
    <source>
        <strain evidence="2">Kwan_BN1</strain>
    </source>
</reference>
<keyword evidence="3" id="KW-1185">Reference proteome</keyword>
<protein>
    <submittedName>
        <fullName evidence="2">Uncharacterized protein</fullName>
    </submittedName>
</protein>
<proteinExistence type="predicted"/>
<comment type="caution">
    <text evidence="2">The sequence shown here is derived from an EMBL/GenBank/DDBJ whole genome shotgun (WGS) entry which is preliminary data.</text>
</comment>
<gene>
    <name evidence="2" type="ORF">EB796_018418</name>
</gene>
<evidence type="ECO:0000313" key="3">
    <source>
        <dbReference type="Proteomes" id="UP000593567"/>
    </source>
</evidence>
<organism evidence="2 3">
    <name type="scientific">Bugula neritina</name>
    <name type="common">Brown bryozoan</name>
    <name type="synonym">Sertularia neritina</name>
    <dbReference type="NCBI Taxonomy" id="10212"/>
    <lineage>
        <taxon>Eukaryota</taxon>
        <taxon>Metazoa</taxon>
        <taxon>Spiralia</taxon>
        <taxon>Lophotrochozoa</taxon>
        <taxon>Bryozoa</taxon>
        <taxon>Gymnolaemata</taxon>
        <taxon>Cheilostomatida</taxon>
        <taxon>Flustrina</taxon>
        <taxon>Buguloidea</taxon>
        <taxon>Bugulidae</taxon>
        <taxon>Bugula</taxon>
    </lineage>
</organism>
<feature type="compositionally biased region" description="Acidic residues" evidence="1">
    <location>
        <begin position="45"/>
        <end position="55"/>
    </location>
</feature>